<sequence>MFFVSNTFPSNVSSIFHPASLRSSSISLLCYPSCPWSHVSQIPHFPRVYPSCPWSYISIKSSTSSVFIPHVPMVLYFSSPPLPPRLSLMSLILCFSNPPRPPCLSFLALKRLLFL</sequence>
<name>A0A8D8Z9E1_9HEMI</name>
<protein>
    <submittedName>
        <fullName evidence="1">Uncharacterized protein</fullName>
    </submittedName>
</protein>
<dbReference type="EMBL" id="HBUF01431739">
    <property type="protein sequence ID" value="CAG6742027.1"/>
    <property type="molecule type" value="Transcribed_RNA"/>
</dbReference>
<proteinExistence type="predicted"/>
<organism evidence="1">
    <name type="scientific">Cacopsylla melanoneura</name>
    <dbReference type="NCBI Taxonomy" id="428564"/>
    <lineage>
        <taxon>Eukaryota</taxon>
        <taxon>Metazoa</taxon>
        <taxon>Ecdysozoa</taxon>
        <taxon>Arthropoda</taxon>
        <taxon>Hexapoda</taxon>
        <taxon>Insecta</taxon>
        <taxon>Pterygota</taxon>
        <taxon>Neoptera</taxon>
        <taxon>Paraneoptera</taxon>
        <taxon>Hemiptera</taxon>
        <taxon>Sternorrhyncha</taxon>
        <taxon>Psylloidea</taxon>
        <taxon>Psyllidae</taxon>
        <taxon>Psyllinae</taxon>
        <taxon>Cacopsylla</taxon>
    </lineage>
</organism>
<evidence type="ECO:0000313" key="1">
    <source>
        <dbReference type="EMBL" id="CAG6742027.1"/>
    </source>
</evidence>
<dbReference type="AlphaFoldDB" id="A0A8D8Z9E1"/>
<reference evidence="1" key="1">
    <citation type="submission" date="2021-05" db="EMBL/GenBank/DDBJ databases">
        <authorList>
            <person name="Alioto T."/>
            <person name="Alioto T."/>
            <person name="Gomez Garrido J."/>
        </authorList>
    </citation>
    <scope>NUCLEOTIDE SEQUENCE</scope>
</reference>
<accession>A0A8D8Z9E1</accession>